<dbReference type="PANTHER" id="PTHR33164:SF106">
    <property type="entry name" value="TRANSCRIPTIONAL REGULATORY PROTEIN"/>
    <property type="match status" value="1"/>
</dbReference>
<dbReference type="InterPro" id="IPR000835">
    <property type="entry name" value="HTH_MarR-typ"/>
</dbReference>
<dbReference type="RefSeq" id="WP_203747312.1">
    <property type="nucleotide sequence ID" value="NZ_BONF01000019.1"/>
</dbReference>
<comment type="caution">
    <text evidence="2">The sequence shown here is derived from an EMBL/GenBank/DDBJ whole genome shotgun (WGS) entry which is preliminary data.</text>
</comment>
<sequence length="155" mass="16720">MEPVTSSARGQQPGDVIKGDLRDLRVQLGMLNRHVGARLGLREVDLDCLDLVSRHGPLSPGALARQAGLHPATMTGILDRLERGGWLVRERDPADRRSVVLRVPPDRGREIAGLFTAANAAMDELFAGCTEDELQVIAGFLHRAVEAVRTAATGL</sequence>
<dbReference type="SUPFAM" id="SSF46785">
    <property type="entry name" value="Winged helix' DNA-binding domain"/>
    <property type="match status" value="1"/>
</dbReference>
<dbReference type="GO" id="GO:0006950">
    <property type="term" value="P:response to stress"/>
    <property type="evidence" value="ECO:0007669"/>
    <property type="project" value="TreeGrafter"/>
</dbReference>
<dbReference type="InterPro" id="IPR039422">
    <property type="entry name" value="MarR/SlyA-like"/>
</dbReference>
<keyword evidence="3" id="KW-1185">Reference proteome</keyword>
<protein>
    <submittedName>
        <fullName evidence="2">MarR family transcriptional regulator</fullName>
    </submittedName>
</protein>
<dbReference type="Pfam" id="PF01047">
    <property type="entry name" value="MarR"/>
    <property type="match status" value="1"/>
</dbReference>
<dbReference type="InterPro" id="IPR036388">
    <property type="entry name" value="WH-like_DNA-bd_sf"/>
</dbReference>
<dbReference type="InterPro" id="IPR036390">
    <property type="entry name" value="WH_DNA-bd_sf"/>
</dbReference>
<feature type="domain" description="HTH marR-type" evidence="1">
    <location>
        <begin position="1"/>
        <end position="146"/>
    </location>
</feature>
<name>A0A8J3NIC8_9ACTN</name>
<evidence type="ECO:0000313" key="2">
    <source>
        <dbReference type="EMBL" id="GIF82315.1"/>
    </source>
</evidence>
<dbReference type="SMART" id="SM00347">
    <property type="entry name" value="HTH_MARR"/>
    <property type="match status" value="1"/>
</dbReference>
<dbReference type="Gene3D" id="1.10.10.10">
    <property type="entry name" value="Winged helix-like DNA-binding domain superfamily/Winged helix DNA-binding domain"/>
    <property type="match status" value="1"/>
</dbReference>
<dbReference type="PANTHER" id="PTHR33164">
    <property type="entry name" value="TRANSCRIPTIONAL REGULATOR, MARR FAMILY"/>
    <property type="match status" value="1"/>
</dbReference>
<evidence type="ECO:0000259" key="1">
    <source>
        <dbReference type="PROSITE" id="PS50995"/>
    </source>
</evidence>
<gene>
    <name evidence="2" type="ORF">Cba03nite_36640</name>
</gene>
<dbReference type="Proteomes" id="UP000601223">
    <property type="component" value="Unassembled WGS sequence"/>
</dbReference>
<dbReference type="EMBL" id="BONF01000019">
    <property type="protein sequence ID" value="GIF82315.1"/>
    <property type="molecule type" value="Genomic_DNA"/>
</dbReference>
<accession>A0A8J3NIC8</accession>
<reference evidence="2 3" key="1">
    <citation type="submission" date="2021-01" db="EMBL/GenBank/DDBJ databases">
        <title>Whole genome shotgun sequence of Catellatospora bangladeshensis NBRC 107357.</title>
        <authorList>
            <person name="Komaki H."/>
            <person name="Tamura T."/>
        </authorList>
    </citation>
    <scope>NUCLEOTIDE SEQUENCE [LARGE SCALE GENOMIC DNA]</scope>
    <source>
        <strain evidence="2 3">NBRC 107357</strain>
    </source>
</reference>
<evidence type="ECO:0000313" key="3">
    <source>
        <dbReference type="Proteomes" id="UP000601223"/>
    </source>
</evidence>
<dbReference type="GO" id="GO:0003700">
    <property type="term" value="F:DNA-binding transcription factor activity"/>
    <property type="evidence" value="ECO:0007669"/>
    <property type="project" value="InterPro"/>
</dbReference>
<organism evidence="2 3">
    <name type="scientific">Catellatospora bangladeshensis</name>
    <dbReference type="NCBI Taxonomy" id="310355"/>
    <lineage>
        <taxon>Bacteria</taxon>
        <taxon>Bacillati</taxon>
        <taxon>Actinomycetota</taxon>
        <taxon>Actinomycetes</taxon>
        <taxon>Micromonosporales</taxon>
        <taxon>Micromonosporaceae</taxon>
        <taxon>Catellatospora</taxon>
    </lineage>
</organism>
<dbReference type="PRINTS" id="PR00598">
    <property type="entry name" value="HTHMARR"/>
</dbReference>
<proteinExistence type="predicted"/>
<dbReference type="PROSITE" id="PS50995">
    <property type="entry name" value="HTH_MARR_2"/>
    <property type="match status" value="1"/>
</dbReference>
<dbReference type="AlphaFoldDB" id="A0A8J3NIC8"/>